<dbReference type="EMBL" id="LBTI01000014">
    <property type="protein sequence ID" value="KKQ37621.1"/>
    <property type="molecule type" value="Genomic_DNA"/>
</dbReference>
<gene>
    <name evidence="1" type="ORF">US53_C0014G0011</name>
</gene>
<organism evidence="1 2">
    <name type="scientific">Candidatus Woesebacteria bacterium GW2011_GWA1_37_7</name>
    <dbReference type="NCBI Taxonomy" id="1618545"/>
    <lineage>
        <taxon>Bacteria</taxon>
        <taxon>Candidatus Woeseibacteriota</taxon>
    </lineage>
</organism>
<dbReference type="Proteomes" id="UP000034591">
    <property type="component" value="Unassembled WGS sequence"/>
</dbReference>
<name>A0A0G0KAM9_9BACT</name>
<evidence type="ECO:0000313" key="1">
    <source>
        <dbReference type="EMBL" id="KKQ37621.1"/>
    </source>
</evidence>
<protein>
    <submittedName>
        <fullName evidence="1">Uncharacterized protein</fullName>
    </submittedName>
</protein>
<reference evidence="1 2" key="1">
    <citation type="journal article" date="2015" name="Nature">
        <title>rRNA introns, odd ribosomes, and small enigmatic genomes across a large radiation of phyla.</title>
        <authorList>
            <person name="Brown C.T."/>
            <person name="Hug L.A."/>
            <person name="Thomas B.C."/>
            <person name="Sharon I."/>
            <person name="Castelle C.J."/>
            <person name="Singh A."/>
            <person name="Wilkins M.J."/>
            <person name="Williams K.H."/>
            <person name="Banfield J.F."/>
        </authorList>
    </citation>
    <scope>NUCLEOTIDE SEQUENCE [LARGE SCALE GENOMIC DNA]</scope>
</reference>
<accession>A0A0G0KAM9</accession>
<evidence type="ECO:0000313" key="2">
    <source>
        <dbReference type="Proteomes" id="UP000034591"/>
    </source>
</evidence>
<proteinExistence type="predicted"/>
<feature type="non-terminal residue" evidence="1">
    <location>
        <position position="1"/>
    </location>
</feature>
<dbReference type="AlphaFoldDB" id="A0A0G0KAM9"/>
<comment type="caution">
    <text evidence="1">The sequence shown here is derived from an EMBL/GenBank/DDBJ whole genome shotgun (WGS) entry which is preliminary data.</text>
</comment>
<sequence>NVDMDSTCNWKPLFGKMHKKIMDVANEQLSSYNRFIYLIPIHCEGQDARGSMGRTKGISKSVIALWGIEDYVFIHVDRNYSPLSKF</sequence>